<organism evidence="4 5">
    <name type="scientific">Coptis chinensis</name>
    <dbReference type="NCBI Taxonomy" id="261450"/>
    <lineage>
        <taxon>Eukaryota</taxon>
        <taxon>Viridiplantae</taxon>
        <taxon>Streptophyta</taxon>
        <taxon>Embryophyta</taxon>
        <taxon>Tracheophyta</taxon>
        <taxon>Spermatophyta</taxon>
        <taxon>Magnoliopsida</taxon>
        <taxon>Ranunculales</taxon>
        <taxon>Ranunculaceae</taxon>
        <taxon>Coptidoideae</taxon>
        <taxon>Coptis</taxon>
    </lineage>
</organism>
<evidence type="ECO:0000313" key="4">
    <source>
        <dbReference type="EMBL" id="KAF9621352.1"/>
    </source>
</evidence>
<dbReference type="EMBL" id="JADFTS010000002">
    <property type="protein sequence ID" value="KAF9621352.1"/>
    <property type="molecule type" value="Genomic_DNA"/>
</dbReference>
<accession>A0A835M9G8</accession>
<sequence>MDVVVISRETIKPSSPTPHHLRSFKLSLIDQYTIPKFYVPLILFKSAEGDCKQCENKRMPDSLPEIITDTNQLSNGVNNNHPVDYSDNSVDHLDAQVEGQLNQVLTSPAFYIPLILFYPADGDCDKFRNTKMSDQLKKSLSEALTKFYPLGGRIHSNHSIDCNDNGVEYLEALVRGEFNQVLSCPNANELNDLLPCDVHCNGGGFRGLLAVQVNIFDCGGIAISVCVSHIPSDAMTLCTFINSWSGIARGANTIVSPKFDSASLFPPREVPSIPMIIKDGCPMEKFISKRFVFDALKIAALRAKLADESCVECPTRVEAVSALIWKCLMNVVRLAPRSLKSYILNLTVNLRSRMSPPLPPHSFGNLVMGALSPASTAESNTELNFSVGQLRKSIQKIDGQFLHKLQLDDAKLMLDHLKNEREHFLKEDVEAYIFTSGKVLFTSWCRFPCYKADFGWGEPTWVTSVNLILKNCVTLMDTKNGDGIEAWVTLDEEDMAVFECEQELLSFACQNRMAYQE</sequence>
<keyword evidence="2" id="KW-0808">Transferase</keyword>
<keyword evidence="3" id="KW-0012">Acyltransferase</keyword>
<dbReference type="InterPro" id="IPR023213">
    <property type="entry name" value="CAT-like_dom_sf"/>
</dbReference>
<evidence type="ECO:0000313" key="5">
    <source>
        <dbReference type="Proteomes" id="UP000631114"/>
    </source>
</evidence>
<protein>
    <submittedName>
        <fullName evidence="4">Uncharacterized protein</fullName>
    </submittedName>
</protein>
<dbReference type="Gene3D" id="3.30.559.10">
    <property type="entry name" value="Chloramphenicol acetyltransferase-like domain"/>
    <property type="match status" value="3"/>
</dbReference>
<keyword evidence="5" id="KW-1185">Reference proteome</keyword>
<dbReference type="PANTHER" id="PTHR31623:SF17">
    <property type="entry name" value="F21J9.9"/>
    <property type="match status" value="1"/>
</dbReference>
<reference evidence="4 5" key="1">
    <citation type="submission" date="2020-10" db="EMBL/GenBank/DDBJ databases">
        <title>The Coptis chinensis genome and diversification of protoberbering-type alkaloids.</title>
        <authorList>
            <person name="Wang B."/>
            <person name="Shu S."/>
            <person name="Song C."/>
            <person name="Liu Y."/>
        </authorList>
    </citation>
    <scope>NUCLEOTIDE SEQUENCE [LARGE SCALE GENOMIC DNA]</scope>
    <source>
        <strain evidence="4">HL-2020</strain>
        <tissue evidence="4">Leaf</tissue>
    </source>
</reference>
<comment type="caution">
    <text evidence="4">The sequence shown here is derived from an EMBL/GenBank/DDBJ whole genome shotgun (WGS) entry which is preliminary data.</text>
</comment>
<evidence type="ECO:0000256" key="3">
    <source>
        <dbReference type="ARBA" id="ARBA00023315"/>
    </source>
</evidence>
<dbReference type="Proteomes" id="UP000631114">
    <property type="component" value="Unassembled WGS sequence"/>
</dbReference>
<dbReference type="Pfam" id="PF02458">
    <property type="entry name" value="Transferase"/>
    <property type="match status" value="1"/>
</dbReference>
<gene>
    <name evidence="4" type="ORF">IFM89_020011</name>
</gene>
<comment type="similarity">
    <text evidence="1">Belongs to the plant acyltransferase family.</text>
</comment>
<evidence type="ECO:0000256" key="2">
    <source>
        <dbReference type="ARBA" id="ARBA00022679"/>
    </source>
</evidence>
<dbReference type="PANTHER" id="PTHR31623">
    <property type="entry name" value="F21J9.9"/>
    <property type="match status" value="1"/>
</dbReference>
<name>A0A835M9G8_9MAGN</name>
<dbReference type="AlphaFoldDB" id="A0A835M9G8"/>
<dbReference type="OrthoDB" id="671439at2759"/>
<evidence type="ECO:0000256" key="1">
    <source>
        <dbReference type="ARBA" id="ARBA00009861"/>
    </source>
</evidence>
<dbReference type="GO" id="GO:0016746">
    <property type="term" value="F:acyltransferase activity"/>
    <property type="evidence" value="ECO:0007669"/>
    <property type="project" value="UniProtKB-KW"/>
</dbReference>
<proteinExistence type="inferred from homology"/>